<comment type="caution">
    <text evidence="1">The sequence shown here is derived from an EMBL/GenBank/DDBJ whole genome shotgun (WGS) entry which is preliminary data.</text>
</comment>
<name>D9PK56_9ZZZZ</name>
<reference evidence="1" key="2">
    <citation type="journal article" date="2011" name="Microb. Ecol.">
        <title>Taxonomic and Functional Metagenomic Profiling of the Microbial Community in the Anoxic Sediment of a Sub-saline Shallow Lake (Laguna de Carrizo, Central Spain).</title>
        <authorList>
            <person name="Ferrer M."/>
            <person name="Guazzaroni M.E."/>
            <person name="Richter M."/>
            <person name="Garcia-Salamanca A."/>
            <person name="Yarza P."/>
            <person name="Suarez-Suarez A."/>
            <person name="Solano J."/>
            <person name="Alcaide M."/>
            <person name="van Dillewijn P."/>
            <person name="Molina-Henares M.A."/>
            <person name="Lopez-Cortes N."/>
            <person name="Al-Ramahi Y."/>
            <person name="Guerrero C."/>
            <person name="Acosta A."/>
            <person name="de Eugenio L.I."/>
            <person name="Martinez V."/>
            <person name="Marques S."/>
            <person name="Rojo F."/>
            <person name="Santero E."/>
            <person name="Genilloud O."/>
            <person name="Perez-Perez J."/>
            <person name="Rossello-Mora R."/>
            <person name="Ramos J.L."/>
        </authorList>
    </citation>
    <scope>NUCLEOTIDE SEQUENCE</scope>
</reference>
<proteinExistence type="predicted"/>
<accession>D9PK56</accession>
<dbReference type="AlphaFoldDB" id="D9PK56"/>
<evidence type="ECO:0000313" key="1">
    <source>
        <dbReference type="EMBL" id="EFK96053.1"/>
    </source>
</evidence>
<reference evidence="1" key="1">
    <citation type="submission" date="2010-07" db="EMBL/GenBank/DDBJ databases">
        <authorList>
            <consortium name="CONSOLIDER consortium CSD2007-00005"/>
            <person name="Guazzaroni M.-E."/>
            <person name="Richter M."/>
            <person name="Garcia-Salamanca A."/>
            <person name="Yarza P."/>
            <person name="Ferrer M."/>
        </authorList>
    </citation>
    <scope>NUCLEOTIDE SEQUENCE</scope>
</reference>
<gene>
    <name evidence="1" type="ORF">LDC_1921</name>
</gene>
<sequence>MCIKDGMQLPDELDDGFHGKLIEGVDIDSYITPHGSEDITKKIARDEKTIRRCLSLIEKKHPLLDGEEE</sequence>
<organism evidence="1">
    <name type="scientific">sediment metagenome</name>
    <dbReference type="NCBI Taxonomy" id="749907"/>
    <lineage>
        <taxon>unclassified sequences</taxon>
        <taxon>metagenomes</taxon>
        <taxon>ecological metagenomes</taxon>
    </lineage>
</organism>
<protein>
    <submittedName>
        <fullName evidence="1">Uncharacterized protein</fullName>
    </submittedName>
</protein>
<dbReference type="EMBL" id="ADZX01000582">
    <property type="protein sequence ID" value="EFK96053.1"/>
    <property type="molecule type" value="Genomic_DNA"/>
</dbReference>